<gene>
    <name evidence="3" type="ORF">JEOSCH030_00593</name>
</gene>
<evidence type="ECO:0000259" key="2">
    <source>
        <dbReference type="Pfam" id="PF07811"/>
    </source>
</evidence>
<reference evidence="3 4" key="1">
    <citation type="submission" date="2020-07" db="EMBL/GenBank/DDBJ databases">
        <authorList>
            <person name="Criscuolo A."/>
        </authorList>
    </citation>
    <scope>NUCLEOTIDE SEQUENCE [LARGE SCALE GENOMIC DNA]</scope>
    <source>
        <strain evidence="4">CIP 111030</strain>
    </source>
</reference>
<keyword evidence="1" id="KW-0812">Transmembrane</keyword>
<feature type="domain" description="TadE-like" evidence="2">
    <location>
        <begin position="10"/>
        <end position="49"/>
    </location>
</feature>
<evidence type="ECO:0000313" key="4">
    <source>
        <dbReference type="Proteomes" id="UP000521032"/>
    </source>
</evidence>
<dbReference type="RefSeq" id="WP_186085883.1">
    <property type="nucleotide sequence ID" value="NZ_BMDB01000002.1"/>
</dbReference>
<comment type="caution">
    <text evidence="3">The sequence shown here is derived from an EMBL/GenBank/DDBJ whole genome shotgun (WGS) entry which is preliminary data.</text>
</comment>
<protein>
    <recommendedName>
        <fullName evidence="2">TadE-like domain-containing protein</fullName>
    </recommendedName>
</protein>
<dbReference type="Proteomes" id="UP000521032">
    <property type="component" value="Unassembled WGS sequence"/>
</dbReference>
<proteinExistence type="predicted"/>
<evidence type="ECO:0000313" key="3">
    <source>
        <dbReference type="EMBL" id="CAD2073956.1"/>
    </source>
</evidence>
<name>A0A6V7R9L8_9BACL</name>
<dbReference type="InterPro" id="IPR012495">
    <property type="entry name" value="TadE-like_dom"/>
</dbReference>
<dbReference type="Pfam" id="PF07811">
    <property type="entry name" value="TadE"/>
    <property type="match status" value="1"/>
</dbReference>
<keyword evidence="1" id="KW-1133">Transmembrane helix</keyword>
<dbReference type="EMBL" id="CAJEWE010000007">
    <property type="protein sequence ID" value="CAD2073956.1"/>
    <property type="molecule type" value="Genomic_DNA"/>
</dbReference>
<keyword evidence="4" id="KW-1185">Reference proteome</keyword>
<sequence>MKRFLKDNKGSMTLEATLVFPSLFLFILLTTFVCIIVFQMGMAKYAAYQVSNTVAFNYSSSKKDENGMLASPEYLTGNSAGDGLYWRLGEGMSEVLGQFGFSGGSNLEGQKFSPYAGQSYKSISIDNISSTGTVFLYKKIDVETSIGIYIPEFAQNIIGAEKVKGKSSSIVTDTPELVREYNFIKFLLSFLDVKLTGTPITDTVKEWLP</sequence>
<feature type="transmembrane region" description="Helical" evidence="1">
    <location>
        <begin position="20"/>
        <end position="38"/>
    </location>
</feature>
<evidence type="ECO:0000256" key="1">
    <source>
        <dbReference type="SAM" id="Phobius"/>
    </source>
</evidence>
<organism evidence="3 4">
    <name type="scientific">Phocicoccus schoeneichii</name>
    <dbReference type="NCBI Taxonomy" id="1812261"/>
    <lineage>
        <taxon>Bacteria</taxon>
        <taxon>Bacillati</taxon>
        <taxon>Bacillota</taxon>
        <taxon>Bacilli</taxon>
        <taxon>Bacillales</taxon>
        <taxon>Salinicoccaceae</taxon>
        <taxon>Phocicoccus</taxon>
    </lineage>
</organism>
<dbReference type="AlphaFoldDB" id="A0A6V7R9L8"/>
<accession>A0A6V7R9L8</accession>
<keyword evidence="1" id="KW-0472">Membrane</keyword>